<evidence type="ECO:0000259" key="3">
    <source>
        <dbReference type="PROSITE" id="PS50405"/>
    </source>
</evidence>
<sequence length="260" mass="29380">MAELDASTGAGAKVGVEILAYSTPNCFKISILLEELKLAYGTLYSTRTVDMFKGVQKEAWFTALNPNGKLPVIINHGKAGYVVFESMAIMNYLTQRYDPEDKFSFKDSLEKCTAPSNWFYRMSQPTTHAFPLQRFVGETLRLYGVLNTRLSTRTYIAGPASGTYSIADMAVFPFVDAALVCGIDLQDKFPHMYEWWKRVWERPAVKSGMRVPSGETFRFGYEKMVGMREGDAEGWGEREGRLKGLLEEAQKEFGWVYSSP</sequence>
<dbReference type="InterPro" id="IPR004045">
    <property type="entry name" value="Glutathione_S-Trfase_N"/>
</dbReference>
<dbReference type="Proteomes" id="UP000799779">
    <property type="component" value="Unassembled WGS sequence"/>
</dbReference>
<keyword evidence="5" id="KW-1185">Reference proteome</keyword>
<feature type="domain" description="GST C-terminal" evidence="3">
    <location>
        <begin position="98"/>
        <end position="227"/>
    </location>
</feature>
<dbReference type="SFLD" id="SFLDG00358">
    <property type="entry name" value="Main_(cytGST)"/>
    <property type="match status" value="1"/>
</dbReference>
<dbReference type="Pfam" id="PF13409">
    <property type="entry name" value="GST_N_2"/>
    <property type="match status" value="1"/>
</dbReference>
<evidence type="ECO:0000259" key="2">
    <source>
        <dbReference type="PROSITE" id="PS50404"/>
    </source>
</evidence>
<dbReference type="SFLD" id="SFLDS00019">
    <property type="entry name" value="Glutathione_Transferase_(cytos"/>
    <property type="match status" value="1"/>
</dbReference>
<evidence type="ECO:0000256" key="1">
    <source>
        <dbReference type="ARBA" id="ARBA00007409"/>
    </source>
</evidence>
<reference evidence="4" key="1">
    <citation type="journal article" date="2020" name="Stud. Mycol.">
        <title>101 Dothideomycetes genomes: a test case for predicting lifestyles and emergence of pathogens.</title>
        <authorList>
            <person name="Haridas S."/>
            <person name="Albert R."/>
            <person name="Binder M."/>
            <person name="Bloem J."/>
            <person name="Labutti K."/>
            <person name="Salamov A."/>
            <person name="Andreopoulos B."/>
            <person name="Baker S."/>
            <person name="Barry K."/>
            <person name="Bills G."/>
            <person name="Bluhm B."/>
            <person name="Cannon C."/>
            <person name="Castanera R."/>
            <person name="Culley D."/>
            <person name="Daum C."/>
            <person name="Ezra D."/>
            <person name="Gonzalez J."/>
            <person name="Henrissat B."/>
            <person name="Kuo A."/>
            <person name="Liang C."/>
            <person name="Lipzen A."/>
            <person name="Lutzoni F."/>
            <person name="Magnuson J."/>
            <person name="Mondo S."/>
            <person name="Nolan M."/>
            <person name="Ohm R."/>
            <person name="Pangilinan J."/>
            <person name="Park H.-J."/>
            <person name="Ramirez L."/>
            <person name="Alfaro M."/>
            <person name="Sun H."/>
            <person name="Tritt A."/>
            <person name="Yoshinaga Y."/>
            <person name="Zwiers L.-H."/>
            <person name="Turgeon B."/>
            <person name="Goodwin S."/>
            <person name="Spatafora J."/>
            <person name="Crous P."/>
            <person name="Grigoriev I."/>
        </authorList>
    </citation>
    <scope>NUCLEOTIDE SEQUENCE</scope>
    <source>
        <strain evidence="4">CBS 123094</strain>
    </source>
</reference>
<dbReference type="InterPro" id="IPR010987">
    <property type="entry name" value="Glutathione-S-Trfase_C-like"/>
</dbReference>
<dbReference type="GO" id="GO:0016740">
    <property type="term" value="F:transferase activity"/>
    <property type="evidence" value="ECO:0007669"/>
    <property type="project" value="UniProtKB-KW"/>
</dbReference>
<dbReference type="PROSITE" id="PS50405">
    <property type="entry name" value="GST_CTER"/>
    <property type="match status" value="1"/>
</dbReference>
<dbReference type="PANTHER" id="PTHR44051">
    <property type="entry name" value="GLUTATHIONE S-TRANSFERASE-RELATED"/>
    <property type="match status" value="1"/>
</dbReference>
<dbReference type="PROSITE" id="PS50404">
    <property type="entry name" value="GST_NTER"/>
    <property type="match status" value="1"/>
</dbReference>
<protein>
    <submittedName>
        <fullName evidence="4">Glutathione S-transferase</fullName>
    </submittedName>
</protein>
<proteinExistence type="inferred from homology"/>
<dbReference type="InterPro" id="IPR036282">
    <property type="entry name" value="Glutathione-S-Trfase_C_sf"/>
</dbReference>
<evidence type="ECO:0000313" key="4">
    <source>
        <dbReference type="EMBL" id="KAF1998265.1"/>
    </source>
</evidence>
<dbReference type="PANTHER" id="PTHR44051:SF6">
    <property type="entry name" value="GLUTATHIONE S-TRANSFERASE II"/>
    <property type="match status" value="1"/>
</dbReference>
<organism evidence="4 5">
    <name type="scientific">Amniculicola lignicola CBS 123094</name>
    <dbReference type="NCBI Taxonomy" id="1392246"/>
    <lineage>
        <taxon>Eukaryota</taxon>
        <taxon>Fungi</taxon>
        <taxon>Dikarya</taxon>
        <taxon>Ascomycota</taxon>
        <taxon>Pezizomycotina</taxon>
        <taxon>Dothideomycetes</taxon>
        <taxon>Pleosporomycetidae</taxon>
        <taxon>Pleosporales</taxon>
        <taxon>Amniculicolaceae</taxon>
        <taxon>Amniculicola</taxon>
    </lineage>
</organism>
<name>A0A6A5WGF5_9PLEO</name>
<dbReference type="InterPro" id="IPR040079">
    <property type="entry name" value="Glutathione_S-Trfase"/>
</dbReference>
<comment type="similarity">
    <text evidence="1">Belongs to the GST superfamily.</text>
</comment>
<dbReference type="Pfam" id="PF00043">
    <property type="entry name" value="GST_C"/>
    <property type="match status" value="1"/>
</dbReference>
<evidence type="ECO:0000313" key="5">
    <source>
        <dbReference type="Proteomes" id="UP000799779"/>
    </source>
</evidence>
<accession>A0A6A5WGF5</accession>
<dbReference type="Gene3D" id="3.40.30.10">
    <property type="entry name" value="Glutaredoxin"/>
    <property type="match status" value="1"/>
</dbReference>
<dbReference type="SUPFAM" id="SSF52833">
    <property type="entry name" value="Thioredoxin-like"/>
    <property type="match status" value="1"/>
</dbReference>
<dbReference type="Gene3D" id="1.20.1050.10">
    <property type="match status" value="1"/>
</dbReference>
<dbReference type="EMBL" id="ML977605">
    <property type="protein sequence ID" value="KAF1998265.1"/>
    <property type="molecule type" value="Genomic_DNA"/>
</dbReference>
<dbReference type="InterPro" id="IPR036249">
    <property type="entry name" value="Thioredoxin-like_sf"/>
</dbReference>
<dbReference type="OrthoDB" id="422574at2759"/>
<dbReference type="InterPro" id="IPR004046">
    <property type="entry name" value="GST_C"/>
</dbReference>
<gene>
    <name evidence="4" type="ORF">P154DRAFT_546934</name>
</gene>
<feature type="domain" description="GST N-terminal" evidence="2">
    <location>
        <begin position="13"/>
        <end position="101"/>
    </location>
</feature>
<dbReference type="AlphaFoldDB" id="A0A6A5WGF5"/>
<dbReference type="SUPFAM" id="SSF47616">
    <property type="entry name" value="GST C-terminal domain-like"/>
    <property type="match status" value="1"/>
</dbReference>
<keyword evidence="4" id="KW-0808">Transferase</keyword>
<dbReference type="CDD" id="cd03048">
    <property type="entry name" value="GST_N_Ure2p_like"/>
    <property type="match status" value="1"/>
</dbReference>